<dbReference type="AlphaFoldDB" id="A0A835I4B6"/>
<reference evidence="1 2" key="1">
    <citation type="submission" date="2020-10" db="EMBL/GenBank/DDBJ databases">
        <title>The Coptis chinensis genome and diversification of protoberbering-type alkaloids.</title>
        <authorList>
            <person name="Wang B."/>
            <person name="Shu S."/>
            <person name="Song C."/>
            <person name="Liu Y."/>
        </authorList>
    </citation>
    <scope>NUCLEOTIDE SEQUENCE [LARGE SCALE GENOMIC DNA]</scope>
    <source>
        <strain evidence="1">HL-2020</strain>
        <tissue evidence="1">Leaf</tissue>
    </source>
</reference>
<protein>
    <submittedName>
        <fullName evidence="1">Uncharacterized protein</fullName>
    </submittedName>
</protein>
<keyword evidence="2" id="KW-1185">Reference proteome</keyword>
<dbReference type="Proteomes" id="UP000631114">
    <property type="component" value="Unassembled WGS sequence"/>
</dbReference>
<evidence type="ECO:0000313" key="2">
    <source>
        <dbReference type="Proteomes" id="UP000631114"/>
    </source>
</evidence>
<organism evidence="1 2">
    <name type="scientific">Coptis chinensis</name>
    <dbReference type="NCBI Taxonomy" id="261450"/>
    <lineage>
        <taxon>Eukaryota</taxon>
        <taxon>Viridiplantae</taxon>
        <taxon>Streptophyta</taxon>
        <taxon>Embryophyta</taxon>
        <taxon>Tracheophyta</taxon>
        <taxon>Spermatophyta</taxon>
        <taxon>Magnoliopsida</taxon>
        <taxon>Ranunculales</taxon>
        <taxon>Ranunculaceae</taxon>
        <taxon>Coptidoideae</taxon>
        <taxon>Coptis</taxon>
    </lineage>
</organism>
<comment type="caution">
    <text evidence="1">The sequence shown here is derived from an EMBL/GenBank/DDBJ whole genome shotgun (WGS) entry which is preliminary data.</text>
</comment>
<evidence type="ECO:0000313" key="1">
    <source>
        <dbReference type="EMBL" id="KAF9611370.1"/>
    </source>
</evidence>
<dbReference type="EMBL" id="JADFTS010000004">
    <property type="protein sequence ID" value="KAF9611370.1"/>
    <property type="molecule type" value="Genomic_DNA"/>
</dbReference>
<gene>
    <name evidence="1" type="ORF">IFM89_031382</name>
</gene>
<accession>A0A835I4B6</accession>
<sequence>MFEKFLTRLRDPHRVLFFNELDSIATQMGLKLIKLAAFNGYHGDVEYLFPVTLCIPTCSDWSIT</sequence>
<name>A0A835I4B6_9MAGN</name>
<proteinExistence type="predicted"/>